<accession>A0A8H5G2K2</accession>
<dbReference type="PANTHER" id="PTHR13780:SF36">
    <property type="entry name" value="CBS DOMAIN-CONTAINING PROTEIN"/>
    <property type="match status" value="1"/>
</dbReference>
<sequence length="477" mass="50040">METKVVTINADSTVEEACDKLLSEGIECLVILDSTPSSSSPSPSPTSSSTSETNSSSPWIGLFDFSDVNAFLTLAATRHTLSPEIIRSNERLDRIVEAAKAGRVGVRLVSNFSDKNPYVSLSQDANLISVLEAFARGAHRVFIENTDTQSSASSSPQVIGMISDKHLLSFFSSYASTSPTSSSITALPPLQRFTSRALYEIPHPLLNLHRTVVAASSVATVMDAMRLMSEEGVSSVAVVDEESGMVIGGVSVTDIGRVVVPSQSNQILGTPLKYFLTSIKLPDGSTDGADKYPVYSVFPSSSLGYTIEKLLATNARRLFVTDEEESVNPTMSPSSPGNLTGVISILDVLSLFAHLARIPDVDPRRMQRHRRASSASSHSSRSDRDHFLRTARSSSRTSIRRSPSFSTAAASAATVMSSPSSNAATFSQSGGSSPAGGLRATSPVILPAVPDIGGALGGSATMAYAGSGGVPLGDGGV</sequence>
<keyword evidence="2 3" id="KW-0129">CBS domain</keyword>
<feature type="compositionally biased region" description="Low complexity" evidence="4">
    <location>
        <begin position="390"/>
        <end position="404"/>
    </location>
</feature>
<dbReference type="PANTHER" id="PTHR13780">
    <property type="entry name" value="AMP-ACTIVATED PROTEIN KINASE, GAMMA REGULATORY SUBUNIT"/>
    <property type="match status" value="1"/>
</dbReference>
<protein>
    <recommendedName>
        <fullName evidence="5">CBS domain-containing protein</fullName>
    </recommendedName>
</protein>
<name>A0A8H5G2K2_9AGAR</name>
<proteinExistence type="predicted"/>
<dbReference type="SUPFAM" id="SSF54631">
    <property type="entry name" value="CBS-domain pair"/>
    <property type="match status" value="2"/>
</dbReference>
<dbReference type="GO" id="GO:0042149">
    <property type="term" value="P:cellular response to glucose starvation"/>
    <property type="evidence" value="ECO:0007669"/>
    <property type="project" value="TreeGrafter"/>
</dbReference>
<dbReference type="AlphaFoldDB" id="A0A8H5G2K2"/>
<dbReference type="Pfam" id="PF00571">
    <property type="entry name" value="CBS"/>
    <property type="match status" value="2"/>
</dbReference>
<dbReference type="Proteomes" id="UP000559027">
    <property type="component" value="Unassembled WGS sequence"/>
</dbReference>
<evidence type="ECO:0000256" key="3">
    <source>
        <dbReference type="PROSITE-ProRule" id="PRU00703"/>
    </source>
</evidence>
<gene>
    <name evidence="6" type="ORF">D9756_006365</name>
</gene>
<dbReference type="OrthoDB" id="449052at2759"/>
<feature type="region of interest" description="Disordered" evidence="4">
    <location>
        <begin position="363"/>
        <end position="404"/>
    </location>
</feature>
<organism evidence="6 7">
    <name type="scientific">Leucocoprinus leucothites</name>
    <dbReference type="NCBI Taxonomy" id="201217"/>
    <lineage>
        <taxon>Eukaryota</taxon>
        <taxon>Fungi</taxon>
        <taxon>Dikarya</taxon>
        <taxon>Basidiomycota</taxon>
        <taxon>Agaricomycotina</taxon>
        <taxon>Agaricomycetes</taxon>
        <taxon>Agaricomycetidae</taxon>
        <taxon>Agaricales</taxon>
        <taxon>Agaricineae</taxon>
        <taxon>Agaricaceae</taxon>
        <taxon>Leucocoprinus</taxon>
    </lineage>
</organism>
<evidence type="ECO:0000259" key="5">
    <source>
        <dbReference type="PROSITE" id="PS51371"/>
    </source>
</evidence>
<dbReference type="PROSITE" id="PS51371">
    <property type="entry name" value="CBS"/>
    <property type="match status" value="1"/>
</dbReference>
<dbReference type="EMBL" id="JAACJO010000006">
    <property type="protein sequence ID" value="KAF5357214.1"/>
    <property type="molecule type" value="Genomic_DNA"/>
</dbReference>
<keyword evidence="1" id="KW-0677">Repeat</keyword>
<dbReference type="InterPro" id="IPR050511">
    <property type="entry name" value="AMPK_gamma/SDS23_families"/>
</dbReference>
<dbReference type="InterPro" id="IPR046342">
    <property type="entry name" value="CBS_dom_sf"/>
</dbReference>
<evidence type="ECO:0000256" key="2">
    <source>
        <dbReference type="ARBA" id="ARBA00023122"/>
    </source>
</evidence>
<feature type="domain" description="CBS" evidence="5">
    <location>
        <begin position="208"/>
        <end position="267"/>
    </location>
</feature>
<comment type="caution">
    <text evidence="6">The sequence shown here is derived from an EMBL/GenBank/DDBJ whole genome shotgun (WGS) entry which is preliminary data.</text>
</comment>
<dbReference type="InterPro" id="IPR000644">
    <property type="entry name" value="CBS_dom"/>
</dbReference>
<dbReference type="GO" id="GO:0004865">
    <property type="term" value="F:protein serine/threonine phosphatase inhibitor activity"/>
    <property type="evidence" value="ECO:0007669"/>
    <property type="project" value="TreeGrafter"/>
</dbReference>
<evidence type="ECO:0000313" key="6">
    <source>
        <dbReference type="EMBL" id="KAF5357214.1"/>
    </source>
</evidence>
<keyword evidence="7" id="KW-1185">Reference proteome</keyword>
<dbReference type="CDD" id="cd02205">
    <property type="entry name" value="CBS_pair_SF"/>
    <property type="match status" value="1"/>
</dbReference>
<evidence type="ECO:0000256" key="1">
    <source>
        <dbReference type="ARBA" id="ARBA00022737"/>
    </source>
</evidence>
<evidence type="ECO:0000313" key="7">
    <source>
        <dbReference type="Proteomes" id="UP000559027"/>
    </source>
</evidence>
<dbReference type="SMART" id="SM00116">
    <property type="entry name" value="CBS"/>
    <property type="match status" value="4"/>
</dbReference>
<reference evidence="6 7" key="1">
    <citation type="journal article" date="2020" name="ISME J.">
        <title>Uncovering the hidden diversity of litter-decomposition mechanisms in mushroom-forming fungi.</title>
        <authorList>
            <person name="Floudas D."/>
            <person name="Bentzer J."/>
            <person name="Ahren D."/>
            <person name="Johansson T."/>
            <person name="Persson P."/>
            <person name="Tunlid A."/>
        </authorList>
    </citation>
    <scope>NUCLEOTIDE SEQUENCE [LARGE SCALE GENOMIC DNA]</scope>
    <source>
        <strain evidence="6 7">CBS 146.42</strain>
    </source>
</reference>
<feature type="region of interest" description="Disordered" evidence="4">
    <location>
        <begin position="34"/>
        <end position="56"/>
    </location>
</feature>
<dbReference type="Gene3D" id="3.10.580.10">
    <property type="entry name" value="CBS-domain"/>
    <property type="match status" value="2"/>
</dbReference>
<evidence type="ECO:0000256" key="4">
    <source>
        <dbReference type="SAM" id="MobiDB-lite"/>
    </source>
</evidence>